<keyword evidence="4" id="KW-1185">Reference proteome</keyword>
<dbReference type="Gene3D" id="2.60.40.10">
    <property type="entry name" value="Immunoglobulins"/>
    <property type="match status" value="1"/>
</dbReference>
<accession>A0ABY9YQU0</accession>
<evidence type="ECO:0000256" key="1">
    <source>
        <dbReference type="SAM" id="MobiDB-lite"/>
    </source>
</evidence>
<evidence type="ECO:0000256" key="2">
    <source>
        <dbReference type="SAM" id="SignalP"/>
    </source>
</evidence>
<sequence>MLLRCLTALCLLLPVQAYANLDVHPMRIHVDAGKAAGVRVHSQSALPQYIRATVKRVLHPGTEREHEVDEAAGEAAAVAVMPSRFALAAGGSRLVRVIALDPVEQETALRVYFEAVPPLEEADAAEAPGAASATIGVSLVWGVLVNVLPPQGRAALEVQGDTLRNLGSLRLGVLKVEQCVAGDCQVHPVERSVYPGDQLPLPFQPRADARVNVYYRLSRDGYREHQQSLRPEPADNVAPVTDSPDLHEEAA</sequence>
<gene>
    <name evidence="3" type="ORF">PDM29_03130</name>
</gene>
<evidence type="ECO:0000313" key="3">
    <source>
        <dbReference type="EMBL" id="WNH53284.1"/>
    </source>
</evidence>
<proteinExistence type="predicted"/>
<keyword evidence="2" id="KW-0732">Signal</keyword>
<feature type="chain" id="PRO_5045112379" evidence="2">
    <location>
        <begin position="20"/>
        <end position="251"/>
    </location>
</feature>
<dbReference type="SUPFAM" id="SSF49354">
    <property type="entry name" value="PapD-like"/>
    <property type="match status" value="1"/>
</dbReference>
<dbReference type="InterPro" id="IPR013783">
    <property type="entry name" value="Ig-like_fold"/>
</dbReference>
<reference evidence="3 4" key="1">
    <citation type="submission" date="2022-12" db="EMBL/GenBank/DDBJ databases">
        <title>Two new species, Stenotrophomonas aracearum and Stenotrophomonas oahuensis, isolated from Anthurium (Araceae family) in Hawaii.</title>
        <authorList>
            <person name="Chunag S.C."/>
            <person name="Dobhal S."/>
            <person name="Alvarez A."/>
            <person name="Arif M."/>
        </authorList>
    </citation>
    <scope>NUCLEOTIDE SEQUENCE [LARGE SCALE GENOMIC DNA]</scope>
    <source>
        <strain evidence="3 4">A5586</strain>
    </source>
</reference>
<dbReference type="Proteomes" id="UP001302072">
    <property type="component" value="Chromosome"/>
</dbReference>
<feature type="signal peptide" evidence="2">
    <location>
        <begin position="1"/>
        <end position="19"/>
    </location>
</feature>
<dbReference type="EMBL" id="CP115541">
    <property type="protein sequence ID" value="WNH53284.1"/>
    <property type="molecule type" value="Genomic_DNA"/>
</dbReference>
<evidence type="ECO:0000313" key="4">
    <source>
        <dbReference type="Proteomes" id="UP001302072"/>
    </source>
</evidence>
<feature type="region of interest" description="Disordered" evidence="1">
    <location>
        <begin position="224"/>
        <end position="251"/>
    </location>
</feature>
<dbReference type="RefSeq" id="WP_311192443.1">
    <property type="nucleotide sequence ID" value="NZ_CP115541.1"/>
</dbReference>
<dbReference type="InterPro" id="IPR008962">
    <property type="entry name" value="PapD-like_sf"/>
</dbReference>
<organism evidence="3 4">
    <name type="scientific">Stenotrophomonas oahuensis</name>
    <dbReference type="NCBI Taxonomy" id="3003271"/>
    <lineage>
        <taxon>Bacteria</taxon>
        <taxon>Pseudomonadati</taxon>
        <taxon>Pseudomonadota</taxon>
        <taxon>Gammaproteobacteria</taxon>
        <taxon>Lysobacterales</taxon>
        <taxon>Lysobacteraceae</taxon>
        <taxon>Stenotrophomonas</taxon>
    </lineage>
</organism>
<name>A0ABY9YQU0_9GAMM</name>
<protein>
    <submittedName>
        <fullName evidence="3">Pilus assembly protein</fullName>
    </submittedName>
</protein>